<evidence type="ECO:0000256" key="1">
    <source>
        <dbReference type="ARBA" id="ARBA00023015"/>
    </source>
</evidence>
<dbReference type="EMBL" id="CP078078">
    <property type="protein sequence ID" value="UPL19128.1"/>
    <property type="molecule type" value="Genomic_DNA"/>
</dbReference>
<dbReference type="Proteomes" id="UP000830631">
    <property type="component" value="Chromosome"/>
</dbReference>
<dbReference type="PRINTS" id="PR00455">
    <property type="entry name" value="HTHTETR"/>
</dbReference>
<dbReference type="PANTHER" id="PTHR30055">
    <property type="entry name" value="HTH-TYPE TRANSCRIPTIONAL REGULATOR RUTR"/>
    <property type="match status" value="1"/>
</dbReference>
<keyword evidence="3" id="KW-0804">Transcription</keyword>
<feature type="DNA-binding region" description="H-T-H motif" evidence="4">
    <location>
        <begin position="36"/>
        <end position="55"/>
    </location>
</feature>
<dbReference type="PANTHER" id="PTHR30055:SF148">
    <property type="entry name" value="TETR-FAMILY TRANSCRIPTIONAL REGULATOR"/>
    <property type="match status" value="1"/>
</dbReference>
<keyword evidence="2 4" id="KW-0238">DNA-binding</keyword>
<organism evidence="6 7">
    <name type="scientific">Microbacterium aurugineum</name>
    <dbReference type="NCBI Taxonomy" id="2851642"/>
    <lineage>
        <taxon>Bacteria</taxon>
        <taxon>Bacillati</taxon>
        <taxon>Actinomycetota</taxon>
        <taxon>Actinomycetes</taxon>
        <taxon>Micrococcales</taxon>
        <taxon>Microbacteriaceae</taxon>
        <taxon>Microbacterium</taxon>
    </lineage>
</organism>
<dbReference type="InterPro" id="IPR001647">
    <property type="entry name" value="HTH_TetR"/>
</dbReference>
<keyword evidence="1" id="KW-0805">Transcription regulation</keyword>
<dbReference type="InterPro" id="IPR036271">
    <property type="entry name" value="Tet_transcr_reg_TetR-rel_C_sf"/>
</dbReference>
<dbReference type="InterPro" id="IPR009057">
    <property type="entry name" value="Homeodomain-like_sf"/>
</dbReference>
<evidence type="ECO:0000256" key="3">
    <source>
        <dbReference type="ARBA" id="ARBA00023163"/>
    </source>
</evidence>
<gene>
    <name evidence="6" type="ORF">KV397_15825</name>
</gene>
<evidence type="ECO:0000256" key="2">
    <source>
        <dbReference type="ARBA" id="ARBA00023125"/>
    </source>
</evidence>
<dbReference type="Gene3D" id="1.10.357.10">
    <property type="entry name" value="Tetracycline Repressor, domain 2"/>
    <property type="match status" value="1"/>
</dbReference>
<name>A0ABY4J287_9MICO</name>
<accession>A0ABY4J287</accession>
<evidence type="ECO:0000256" key="4">
    <source>
        <dbReference type="PROSITE-ProRule" id="PRU00335"/>
    </source>
</evidence>
<keyword evidence="7" id="KW-1185">Reference proteome</keyword>
<reference evidence="6 7" key="1">
    <citation type="submission" date="2021-06" db="EMBL/GenBank/DDBJ databases">
        <title>Genome-based taxonomic framework of Microbacterium strains isolated from marine environment, the description of four new species and reclassification of four preexisting species.</title>
        <authorList>
            <person name="Lee S.D."/>
            <person name="Kim S.-M."/>
            <person name="Byeon Y.-S."/>
            <person name="Yang H.L."/>
            <person name="Kim I.S."/>
        </authorList>
    </citation>
    <scope>NUCLEOTIDE SEQUENCE [LARGE SCALE GENOMIC DNA]</scope>
    <source>
        <strain evidence="6 7">KSW4-10</strain>
    </source>
</reference>
<dbReference type="SUPFAM" id="SSF48498">
    <property type="entry name" value="Tetracyclin repressor-like, C-terminal domain"/>
    <property type="match status" value="1"/>
</dbReference>
<evidence type="ECO:0000313" key="6">
    <source>
        <dbReference type="EMBL" id="UPL19128.1"/>
    </source>
</evidence>
<dbReference type="SUPFAM" id="SSF46689">
    <property type="entry name" value="Homeodomain-like"/>
    <property type="match status" value="1"/>
</dbReference>
<dbReference type="PROSITE" id="PS50977">
    <property type="entry name" value="HTH_TETR_2"/>
    <property type="match status" value="1"/>
</dbReference>
<dbReference type="Pfam" id="PF16859">
    <property type="entry name" value="TetR_C_11"/>
    <property type="match status" value="1"/>
</dbReference>
<evidence type="ECO:0000259" key="5">
    <source>
        <dbReference type="PROSITE" id="PS50977"/>
    </source>
</evidence>
<feature type="domain" description="HTH tetR-type" evidence="5">
    <location>
        <begin position="13"/>
        <end position="73"/>
    </location>
</feature>
<sequence>MVNEHRSGPVRSTAAREAILDATSRLFHAQGYDRLTIEGIAKEAGVGKQTIYRWWPSRGALIADCLVDGRLIPVDFVVPDTGDLFADVEAWLQSVFRILETTQGQALLQSLVAAAAEDAAVGAHLGGSLGVEQHLSERLRGGIRDGELPEDAPVTQIGRAILGAIIVESLGRESHGPGGIIELIRYLFTR</sequence>
<evidence type="ECO:0000313" key="7">
    <source>
        <dbReference type="Proteomes" id="UP000830631"/>
    </source>
</evidence>
<dbReference type="InterPro" id="IPR011075">
    <property type="entry name" value="TetR_C"/>
</dbReference>
<protein>
    <submittedName>
        <fullName evidence="6">TetR/AcrR family transcriptional regulator</fullName>
    </submittedName>
</protein>
<dbReference type="Pfam" id="PF00440">
    <property type="entry name" value="TetR_N"/>
    <property type="match status" value="1"/>
</dbReference>
<dbReference type="InterPro" id="IPR050109">
    <property type="entry name" value="HTH-type_TetR-like_transc_reg"/>
</dbReference>
<dbReference type="RefSeq" id="WP_131493047.1">
    <property type="nucleotide sequence ID" value="NZ_CP078078.1"/>
</dbReference>
<proteinExistence type="predicted"/>